<organism evidence="1 2">
    <name type="scientific">Thorsellia kenyensis</name>
    <dbReference type="NCBI Taxonomy" id="1549888"/>
    <lineage>
        <taxon>Bacteria</taxon>
        <taxon>Pseudomonadati</taxon>
        <taxon>Pseudomonadota</taxon>
        <taxon>Gammaproteobacteria</taxon>
        <taxon>Enterobacterales</taxon>
        <taxon>Thorselliaceae</taxon>
        <taxon>Thorsellia</taxon>
    </lineage>
</organism>
<keyword evidence="2" id="KW-1185">Reference proteome</keyword>
<evidence type="ECO:0000313" key="1">
    <source>
        <dbReference type="EMBL" id="MFC0179562.1"/>
    </source>
</evidence>
<accession>A0ABV6CAC6</accession>
<evidence type="ECO:0000313" key="2">
    <source>
        <dbReference type="Proteomes" id="UP001589758"/>
    </source>
</evidence>
<reference evidence="1 2" key="1">
    <citation type="submission" date="2024-09" db="EMBL/GenBank/DDBJ databases">
        <authorList>
            <person name="Sun Q."/>
            <person name="Mori K."/>
        </authorList>
    </citation>
    <scope>NUCLEOTIDE SEQUENCE [LARGE SCALE GENOMIC DNA]</scope>
    <source>
        <strain evidence="1 2">CCM 8545</strain>
    </source>
</reference>
<sequence>VDKRLKEHRTYFEPKNKLSEFEYHMLNRYLNCEEYKHLSSIQIVPRLMDDKGIYIASESTFYRFMRLTGKILIVAVRENLERQINPMSLWQQRAIKSIAGILLT</sequence>
<proteinExistence type="predicted"/>
<feature type="non-terminal residue" evidence="1">
    <location>
        <position position="1"/>
    </location>
</feature>
<dbReference type="Proteomes" id="UP001589758">
    <property type="component" value="Unassembled WGS sequence"/>
</dbReference>
<comment type="caution">
    <text evidence="1">The sequence shown here is derived from an EMBL/GenBank/DDBJ whole genome shotgun (WGS) entry which is preliminary data.</text>
</comment>
<dbReference type="EMBL" id="JBHLXE010000059">
    <property type="protein sequence ID" value="MFC0179562.1"/>
    <property type="molecule type" value="Genomic_DNA"/>
</dbReference>
<gene>
    <name evidence="1" type="ORF">ACFFIT_05575</name>
</gene>
<protein>
    <submittedName>
        <fullName evidence="1">Uncharacterized protein</fullName>
    </submittedName>
</protein>
<name>A0ABV6CAC6_9GAMM</name>